<keyword evidence="5" id="KW-0732">Signal</keyword>
<keyword evidence="8 14" id="KW-0675">Receptor</keyword>
<evidence type="ECO:0000256" key="8">
    <source>
        <dbReference type="ARBA" id="ARBA00023170"/>
    </source>
</evidence>
<dbReference type="GO" id="GO:0015344">
    <property type="term" value="F:siderophore uptake transmembrane transporter activity"/>
    <property type="evidence" value="ECO:0007669"/>
    <property type="project" value="TreeGrafter"/>
</dbReference>
<dbReference type="PANTHER" id="PTHR30069">
    <property type="entry name" value="TONB-DEPENDENT OUTER MEMBRANE RECEPTOR"/>
    <property type="match status" value="1"/>
</dbReference>
<comment type="similarity">
    <text evidence="10 11">Belongs to the TonB-dependent receptor family.</text>
</comment>
<dbReference type="Pfam" id="PF00593">
    <property type="entry name" value="TonB_dep_Rec_b-barrel"/>
    <property type="match status" value="1"/>
</dbReference>
<evidence type="ECO:0000256" key="10">
    <source>
        <dbReference type="PROSITE-ProRule" id="PRU01360"/>
    </source>
</evidence>
<dbReference type="GO" id="GO:0009279">
    <property type="term" value="C:cell outer membrane"/>
    <property type="evidence" value="ECO:0007669"/>
    <property type="project" value="UniProtKB-SubCell"/>
</dbReference>
<keyword evidence="3 10" id="KW-1134">Transmembrane beta strand</keyword>
<organism evidence="14">
    <name type="scientific">Acidithiobacillus thiooxidans</name>
    <name type="common">Thiobacillus thiooxidans</name>
    <dbReference type="NCBI Taxonomy" id="930"/>
    <lineage>
        <taxon>Bacteria</taxon>
        <taxon>Pseudomonadati</taxon>
        <taxon>Pseudomonadota</taxon>
        <taxon>Acidithiobacillia</taxon>
        <taxon>Acidithiobacillales</taxon>
        <taxon>Acidithiobacillaceae</taxon>
        <taxon>Acidithiobacillus</taxon>
    </lineage>
</organism>
<protein>
    <submittedName>
        <fullName evidence="14">TonB-dependent outer membrane receptor FecA6</fullName>
    </submittedName>
</protein>
<dbReference type="InterPro" id="IPR039426">
    <property type="entry name" value="TonB-dep_rcpt-like"/>
</dbReference>
<keyword evidence="6 11" id="KW-0798">TonB box</keyword>
<dbReference type="GO" id="GO:0044718">
    <property type="term" value="P:siderophore transmembrane transport"/>
    <property type="evidence" value="ECO:0007669"/>
    <property type="project" value="TreeGrafter"/>
</dbReference>
<proteinExistence type="inferred from homology"/>
<dbReference type="InterPro" id="IPR037066">
    <property type="entry name" value="Plug_dom_sf"/>
</dbReference>
<evidence type="ECO:0000256" key="4">
    <source>
        <dbReference type="ARBA" id="ARBA00022692"/>
    </source>
</evidence>
<evidence type="ECO:0000256" key="3">
    <source>
        <dbReference type="ARBA" id="ARBA00022452"/>
    </source>
</evidence>
<dbReference type="Gene3D" id="2.40.170.20">
    <property type="entry name" value="TonB-dependent receptor, beta-barrel domain"/>
    <property type="match status" value="1"/>
</dbReference>
<feature type="domain" description="TonB-dependent receptor-like beta-barrel" evidence="12">
    <location>
        <begin position="360"/>
        <end position="767"/>
    </location>
</feature>
<dbReference type="Pfam" id="PF07715">
    <property type="entry name" value="Plug"/>
    <property type="match status" value="1"/>
</dbReference>
<dbReference type="PANTHER" id="PTHR30069:SF29">
    <property type="entry name" value="HEMOGLOBIN AND HEMOGLOBIN-HAPTOGLOBIN-BINDING PROTEIN 1-RELATED"/>
    <property type="match status" value="1"/>
</dbReference>
<evidence type="ECO:0000256" key="2">
    <source>
        <dbReference type="ARBA" id="ARBA00022448"/>
    </source>
</evidence>
<keyword evidence="7 10" id="KW-0472">Membrane</keyword>
<evidence type="ECO:0000313" key="14">
    <source>
        <dbReference type="EMBL" id="ACI62894.1"/>
    </source>
</evidence>
<accession>B7SUT2</accession>
<sequence length="808" mass="88441">MSGNCHKIFIIVSHCVVRMLQCCKTRMDFNFHRGSPDDKTRNATSAIMLALLGMSSMALADVTASTVSSVNAATATTGRGNAPVTIGEVEKEAPPERGTGSLSKELVKHASPNENFQSVLRNVPGFTVTSSGPGNLTTNDSTFTYQGFNSDQIGVNLDGVPLINTFRGGTNGQGDDHALTPLGMGQFSGVSVYSGANTPSETGINALGATLDYKPRMPTSKFYAEVSGSGGLYSGGNGNSAAGGFSINSGVLPYTGTKLYANYYYSPFHSFLDHVYSINNNYYFAAVQPYNHGMSQLSLITIYNHEIAQQPETVPLALLQKYGRNFQWARDIANNHTTTSSYTTIVGWKSILNQYMLAKAKFFITQNTNDRTAYANAAYKDGYEGYPLPTALKGYANPVSSGHPSNTYNPTALFGNSYNGTQYQRYIDNFGNAGFMPSLTFLLPHNTVTLGGLYMFSKDNSAEYWYGAPDVPMIDGYNDAWDEHDTRNYADVYVQDRISLFNHRLIITPGAKYYMVGTTCNDIEGYYYNYGGTVSNTFNYWEPSFGVSFLATKDADLYFHYGRVYKVPNISAYYAVIGDTPTPGPMLVKPEYVDSIDAGIRYNFGAIKTSLAYFRRMFSNKFGYFYNDQTGQTFQYNVGSALYQGLTASVDGKLPYNMNAFINYSLTDAKYTSNFDAADGAAVSSGEYVGDVPMYNLNFGLGYHYAGFSARITDHVIGSQYINTNKGAPAGIALHPYNITNLNLGYVWRPAEMGVKKLTFDVYVDNLFNANYIPYEYLQLQSAKDGGNFIAAQASAPAFVGASLAAKF</sequence>
<dbReference type="InterPro" id="IPR012910">
    <property type="entry name" value="Plug_dom"/>
</dbReference>
<evidence type="ECO:0000256" key="1">
    <source>
        <dbReference type="ARBA" id="ARBA00004571"/>
    </source>
</evidence>
<keyword evidence="9 10" id="KW-0998">Cell outer membrane</keyword>
<dbReference type="SUPFAM" id="SSF56935">
    <property type="entry name" value="Porins"/>
    <property type="match status" value="1"/>
</dbReference>
<evidence type="ECO:0000256" key="7">
    <source>
        <dbReference type="ARBA" id="ARBA00023136"/>
    </source>
</evidence>
<dbReference type="InterPro" id="IPR036942">
    <property type="entry name" value="Beta-barrel_TonB_sf"/>
</dbReference>
<evidence type="ECO:0000259" key="12">
    <source>
        <dbReference type="Pfam" id="PF00593"/>
    </source>
</evidence>
<evidence type="ECO:0000256" key="11">
    <source>
        <dbReference type="RuleBase" id="RU003357"/>
    </source>
</evidence>
<reference evidence="14" key="1">
    <citation type="submission" date="2008-05" db="EMBL/GenBank/DDBJ databases">
        <title>Microbial iron management mechanisms in extremely acidic environments: comparative genomics evidence for diversity and versatility.</title>
        <authorList>
            <person name="Osorio H.M."/>
            <person name="Martinez V."/>
            <person name="Nieto P.A."/>
            <person name="Holmes D.S."/>
            <person name="Quatrini R."/>
        </authorList>
    </citation>
    <scope>NUCLEOTIDE SEQUENCE</scope>
</reference>
<feature type="domain" description="TonB-dependent receptor plug" evidence="13">
    <location>
        <begin position="103"/>
        <end position="209"/>
    </location>
</feature>
<evidence type="ECO:0000256" key="5">
    <source>
        <dbReference type="ARBA" id="ARBA00022729"/>
    </source>
</evidence>
<evidence type="ECO:0000256" key="6">
    <source>
        <dbReference type="ARBA" id="ARBA00023077"/>
    </source>
</evidence>
<dbReference type="Gene3D" id="2.170.130.10">
    <property type="entry name" value="TonB-dependent receptor, plug domain"/>
    <property type="match status" value="1"/>
</dbReference>
<evidence type="ECO:0000256" key="9">
    <source>
        <dbReference type="ARBA" id="ARBA00023237"/>
    </source>
</evidence>
<dbReference type="EMBL" id="EU746957">
    <property type="protein sequence ID" value="ACI62894.1"/>
    <property type="molecule type" value="Genomic_DNA"/>
</dbReference>
<name>B7SUT2_ACITH</name>
<keyword evidence="4 10" id="KW-0812">Transmembrane</keyword>
<dbReference type="InterPro" id="IPR000531">
    <property type="entry name" value="Beta-barrel_TonB"/>
</dbReference>
<keyword evidence="2 10" id="KW-0813">Transport</keyword>
<evidence type="ECO:0000259" key="13">
    <source>
        <dbReference type="Pfam" id="PF07715"/>
    </source>
</evidence>
<comment type="subcellular location">
    <subcellularLocation>
        <location evidence="1 10">Cell outer membrane</location>
        <topology evidence="1 10">Multi-pass membrane protein</topology>
    </subcellularLocation>
</comment>
<dbReference type="AlphaFoldDB" id="B7SUT2"/>
<dbReference type="PROSITE" id="PS52016">
    <property type="entry name" value="TONB_DEPENDENT_REC_3"/>
    <property type="match status" value="1"/>
</dbReference>